<evidence type="ECO:0000256" key="7">
    <source>
        <dbReference type="ARBA" id="ARBA00022490"/>
    </source>
</evidence>
<evidence type="ECO:0000256" key="2">
    <source>
        <dbReference type="ARBA" id="ARBA00003921"/>
    </source>
</evidence>
<evidence type="ECO:0000256" key="15">
    <source>
        <dbReference type="ARBA" id="ARBA00023306"/>
    </source>
</evidence>
<dbReference type="Gene3D" id="3.30.465.10">
    <property type="match status" value="1"/>
</dbReference>
<dbReference type="InterPro" id="IPR036635">
    <property type="entry name" value="MurB_C_sf"/>
</dbReference>
<evidence type="ECO:0000313" key="22">
    <source>
        <dbReference type="Proteomes" id="UP000199518"/>
    </source>
</evidence>
<feature type="active site" evidence="19">
    <location>
        <position position="170"/>
    </location>
</feature>
<dbReference type="SUPFAM" id="SSF56194">
    <property type="entry name" value="Uridine diphospho-N-Acetylenolpyruvylglucosamine reductase, MurB, C-terminal domain"/>
    <property type="match status" value="1"/>
</dbReference>
<name>A0A1I3G1V8_9PLAN</name>
<dbReference type="GO" id="GO:0008360">
    <property type="term" value="P:regulation of cell shape"/>
    <property type="evidence" value="ECO:0007669"/>
    <property type="project" value="UniProtKB-KW"/>
</dbReference>
<dbReference type="InterPro" id="IPR016166">
    <property type="entry name" value="FAD-bd_PCMH"/>
</dbReference>
<evidence type="ECO:0000256" key="6">
    <source>
        <dbReference type="ARBA" id="ARBA00015188"/>
    </source>
</evidence>
<keyword evidence="22" id="KW-1185">Reference proteome</keyword>
<feature type="active site" evidence="19">
    <location>
        <position position="288"/>
    </location>
</feature>
<sequence length="292" mass="31221">MTLLTDFGNKIRLDEPLAQHTWLKLGGPAQMFAEPESVEELQALVQAADAEEIPVRLLGGGSNLLIRDEGVSGLVIRLAGDVLSSVSVEGNIVHAGGAALLSHVISQSVSAGLAGLESLVGIPGTIGGAVRGNAGGRHGEIGEVVRSVEVMTTRGEVFVRSGDELTFEYRFSSINELVILSVELDLKRGDVEELTRRMRQLWITKKASQPFSFQSAGCIFKNPRGLSAGSLIEQSGLKGTRIGGAEVSDRHANFIVTHAGATSADVLNLIELIQSRVRERHGIDLEVEIKIW</sequence>
<comment type="subcellular location">
    <subcellularLocation>
        <location evidence="3 19">Cytoplasm</location>
    </subcellularLocation>
</comment>
<evidence type="ECO:0000256" key="4">
    <source>
        <dbReference type="ARBA" id="ARBA00004752"/>
    </source>
</evidence>
<dbReference type="Proteomes" id="UP000199518">
    <property type="component" value="Unassembled WGS sequence"/>
</dbReference>
<feature type="active site" description="Proton donor" evidence="19">
    <location>
        <position position="218"/>
    </location>
</feature>
<gene>
    <name evidence="19" type="primary">murB</name>
    <name evidence="21" type="ORF">SAMN05421753_106124</name>
</gene>
<dbReference type="STRING" id="1576369.SAMN05421753_106124"/>
<evidence type="ECO:0000256" key="10">
    <source>
        <dbReference type="ARBA" id="ARBA00022827"/>
    </source>
</evidence>
<dbReference type="PANTHER" id="PTHR21071">
    <property type="entry name" value="UDP-N-ACETYLENOLPYRUVOYLGLUCOSAMINE REDUCTASE"/>
    <property type="match status" value="1"/>
</dbReference>
<dbReference type="PROSITE" id="PS51387">
    <property type="entry name" value="FAD_PCMH"/>
    <property type="match status" value="1"/>
</dbReference>
<keyword evidence="11 19" id="KW-0521">NADP</keyword>
<evidence type="ECO:0000256" key="5">
    <source>
        <dbReference type="ARBA" id="ARBA00012518"/>
    </source>
</evidence>
<dbReference type="InterPro" id="IPR003170">
    <property type="entry name" value="MurB"/>
</dbReference>
<proteinExistence type="inferred from homology"/>
<organism evidence="21 22">
    <name type="scientific">Planctomicrobium piriforme</name>
    <dbReference type="NCBI Taxonomy" id="1576369"/>
    <lineage>
        <taxon>Bacteria</taxon>
        <taxon>Pseudomonadati</taxon>
        <taxon>Planctomycetota</taxon>
        <taxon>Planctomycetia</taxon>
        <taxon>Planctomycetales</taxon>
        <taxon>Planctomycetaceae</taxon>
        <taxon>Planctomicrobium</taxon>
    </lineage>
</organism>
<evidence type="ECO:0000256" key="8">
    <source>
        <dbReference type="ARBA" id="ARBA00022618"/>
    </source>
</evidence>
<dbReference type="InterPro" id="IPR036318">
    <property type="entry name" value="FAD-bd_PCMH-like_sf"/>
</dbReference>
<keyword evidence="16 19" id="KW-0961">Cell wall biogenesis/degradation</keyword>
<evidence type="ECO:0000256" key="18">
    <source>
        <dbReference type="ARBA" id="ARBA00048914"/>
    </source>
</evidence>
<dbReference type="GO" id="GO:0051301">
    <property type="term" value="P:cell division"/>
    <property type="evidence" value="ECO:0007669"/>
    <property type="project" value="UniProtKB-KW"/>
</dbReference>
<comment type="cofactor">
    <cofactor evidence="1 19">
        <name>FAD</name>
        <dbReference type="ChEBI" id="CHEBI:57692"/>
    </cofactor>
</comment>
<dbReference type="Gene3D" id="3.90.78.10">
    <property type="entry name" value="UDP-N-acetylenolpyruvoylglucosamine reductase, C-terminal domain"/>
    <property type="match status" value="1"/>
</dbReference>
<evidence type="ECO:0000256" key="14">
    <source>
        <dbReference type="ARBA" id="ARBA00023002"/>
    </source>
</evidence>
<dbReference type="InterPro" id="IPR011601">
    <property type="entry name" value="MurB_C"/>
</dbReference>
<dbReference type="AlphaFoldDB" id="A0A1I3G1V8"/>
<evidence type="ECO:0000256" key="1">
    <source>
        <dbReference type="ARBA" id="ARBA00001974"/>
    </source>
</evidence>
<dbReference type="PANTHER" id="PTHR21071:SF4">
    <property type="entry name" value="UDP-N-ACETYLENOLPYRUVOYLGLUCOSAMINE REDUCTASE"/>
    <property type="match status" value="1"/>
</dbReference>
<keyword evidence="7 19" id="KW-0963">Cytoplasm</keyword>
<keyword evidence="13 19" id="KW-0573">Peptidoglycan synthesis</keyword>
<dbReference type="OrthoDB" id="9804753at2"/>
<keyword evidence="10 19" id="KW-0274">FAD</keyword>
<dbReference type="InterPro" id="IPR006094">
    <property type="entry name" value="Oxid_FAD_bind_N"/>
</dbReference>
<comment type="similarity">
    <text evidence="19">Belongs to the MurB family.</text>
</comment>
<evidence type="ECO:0000256" key="19">
    <source>
        <dbReference type="HAMAP-Rule" id="MF_00037"/>
    </source>
</evidence>
<comment type="pathway">
    <text evidence="4 19">Cell wall biogenesis; peptidoglycan biosynthesis.</text>
</comment>
<keyword evidence="8 19" id="KW-0132">Cell division</keyword>
<keyword evidence="9 19" id="KW-0285">Flavoprotein</keyword>
<comment type="catalytic activity">
    <reaction evidence="18 19">
        <text>UDP-N-acetyl-alpha-D-muramate + NADP(+) = UDP-N-acetyl-3-O-(1-carboxyvinyl)-alpha-D-glucosamine + NADPH + H(+)</text>
        <dbReference type="Rhea" id="RHEA:12248"/>
        <dbReference type="ChEBI" id="CHEBI:15378"/>
        <dbReference type="ChEBI" id="CHEBI:57783"/>
        <dbReference type="ChEBI" id="CHEBI:58349"/>
        <dbReference type="ChEBI" id="CHEBI:68483"/>
        <dbReference type="ChEBI" id="CHEBI:70757"/>
        <dbReference type="EC" id="1.3.1.98"/>
    </reaction>
</comment>
<keyword evidence="14 19" id="KW-0560">Oxidoreductase</keyword>
<evidence type="ECO:0000313" key="21">
    <source>
        <dbReference type="EMBL" id="SFI17141.1"/>
    </source>
</evidence>
<dbReference type="InterPro" id="IPR016167">
    <property type="entry name" value="FAD-bd_PCMH_sub1"/>
</dbReference>
<evidence type="ECO:0000256" key="16">
    <source>
        <dbReference type="ARBA" id="ARBA00023316"/>
    </source>
</evidence>
<evidence type="ECO:0000256" key="12">
    <source>
        <dbReference type="ARBA" id="ARBA00022960"/>
    </source>
</evidence>
<evidence type="ECO:0000256" key="3">
    <source>
        <dbReference type="ARBA" id="ARBA00004496"/>
    </source>
</evidence>
<dbReference type="UniPathway" id="UPA00219"/>
<comment type="function">
    <text evidence="2 19">Cell wall formation.</text>
</comment>
<dbReference type="InterPro" id="IPR016169">
    <property type="entry name" value="FAD-bd_PCMH_sub2"/>
</dbReference>
<evidence type="ECO:0000256" key="11">
    <source>
        <dbReference type="ARBA" id="ARBA00022857"/>
    </source>
</evidence>
<evidence type="ECO:0000256" key="9">
    <source>
        <dbReference type="ARBA" id="ARBA00022630"/>
    </source>
</evidence>
<dbReference type="NCBIfam" id="NF010480">
    <property type="entry name" value="PRK13905.1"/>
    <property type="match status" value="1"/>
</dbReference>
<dbReference type="SUPFAM" id="SSF56176">
    <property type="entry name" value="FAD-binding/transporter-associated domain-like"/>
    <property type="match status" value="1"/>
</dbReference>
<dbReference type="NCBIfam" id="TIGR00179">
    <property type="entry name" value="murB"/>
    <property type="match status" value="1"/>
</dbReference>
<dbReference type="EMBL" id="FOQD01000006">
    <property type="protein sequence ID" value="SFI17141.1"/>
    <property type="molecule type" value="Genomic_DNA"/>
</dbReference>
<protein>
    <recommendedName>
        <fullName evidence="6 19">UDP-N-acetylenolpyruvoylglucosamine reductase</fullName>
        <ecNumber evidence="5 19">1.3.1.98</ecNumber>
    </recommendedName>
    <alternativeName>
        <fullName evidence="17 19">UDP-N-acetylmuramate dehydrogenase</fullName>
    </alternativeName>
</protein>
<dbReference type="GO" id="GO:0009252">
    <property type="term" value="P:peptidoglycan biosynthetic process"/>
    <property type="evidence" value="ECO:0007669"/>
    <property type="project" value="UniProtKB-UniRule"/>
</dbReference>
<evidence type="ECO:0000256" key="13">
    <source>
        <dbReference type="ARBA" id="ARBA00022984"/>
    </source>
</evidence>
<accession>A0A1I3G1V8</accession>
<dbReference type="HAMAP" id="MF_00037">
    <property type="entry name" value="MurB"/>
    <property type="match status" value="1"/>
</dbReference>
<evidence type="ECO:0000259" key="20">
    <source>
        <dbReference type="PROSITE" id="PS51387"/>
    </source>
</evidence>
<evidence type="ECO:0000256" key="17">
    <source>
        <dbReference type="ARBA" id="ARBA00031026"/>
    </source>
</evidence>
<dbReference type="GO" id="GO:0071949">
    <property type="term" value="F:FAD binding"/>
    <property type="evidence" value="ECO:0007669"/>
    <property type="project" value="InterPro"/>
</dbReference>
<dbReference type="Pfam" id="PF02873">
    <property type="entry name" value="MurB_C"/>
    <property type="match status" value="1"/>
</dbReference>
<dbReference type="Gene3D" id="3.30.43.10">
    <property type="entry name" value="Uridine Diphospho-n-acetylenolpyruvylglucosamine Reductase, domain 2"/>
    <property type="match status" value="1"/>
</dbReference>
<keyword evidence="15 19" id="KW-0131">Cell cycle</keyword>
<feature type="domain" description="FAD-binding PCMH-type" evidence="20">
    <location>
        <begin position="24"/>
        <end position="189"/>
    </location>
</feature>
<dbReference type="GO" id="GO:0008762">
    <property type="term" value="F:UDP-N-acetylmuramate dehydrogenase activity"/>
    <property type="evidence" value="ECO:0007669"/>
    <property type="project" value="UniProtKB-UniRule"/>
</dbReference>
<dbReference type="Pfam" id="PF01565">
    <property type="entry name" value="FAD_binding_4"/>
    <property type="match status" value="1"/>
</dbReference>
<dbReference type="GO" id="GO:0071555">
    <property type="term" value="P:cell wall organization"/>
    <property type="evidence" value="ECO:0007669"/>
    <property type="project" value="UniProtKB-KW"/>
</dbReference>
<dbReference type="GO" id="GO:0005829">
    <property type="term" value="C:cytosol"/>
    <property type="evidence" value="ECO:0007669"/>
    <property type="project" value="TreeGrafter"/>
</dbReference>
<dbReference type="RefSeq" id="WP_092049523.1">
    <property type="nucleotide sequence ID" value="NZ_FOQD01000006.1"/>
</dbReference>
<reference evidence="22" key="1">
    <citation type="submission" date="2016-10" db="EMBL/GenBank/DDBJ databases">
        <authorList>
            <person name="Varghese N."/>
            <person name="Submissions S."/>
        </authorList>
    </citation>
    <scope>NUCLEOTIDE SEQUENCE [LARGE SCALE GENOMIC DNA]</scope>
    <source>
        <strain evidence="22">DSM 26348</strain>
    </source>
</reference>
<dbReference type="EC" id="1.3.1.98" evidence="5 19"/>
<keyword evidence="12 19" id="KW-0133">Cell shape</keyword>